<organism evidence="2 3">
    <name type="scientific">Paragonimus westermani</name>
    <dbReference type="NCBI Taxonomy" id="34504"/>
    <lineage>
        <taxon>Eukaryota</taxon>
        <taxon>Metazoa</taxon>
        <taxon>Spiralia</taxon>
        <taxon>Lophotrochozoa</taxon>
        <taxon>Platyhelminthes</taxon>
        <taxon>Trematoda</taxon>
        <taxon>Digenea</taxon>
        <taxon>Plagiorchiida</taxon>
        <taxon>Troglotremata</taxon>
        <taxon>Troglotrematidae</taxon>
        <taxon>Paragonimus</taxon>
    </lineage>
</organism>
<dbReference type="InterPro" id="IPR003961">
    <property type="entry name" value="FN3_dom"/>
</dbReference>
<dbReference type="Gene3D" id="2.60.40.10">
    <property type="entry name" value="Immunoglobulins"/>
    <property type="match status" value="1"/>
</dbReference>
<dbReference type="PROSITE" id="PS50853">
    <property type="entry name" value="FN3"/>
    <property type="match status" value="1"/>
</dbReference>
<sequence length="171" mass="18712">PSTPTNVRTFSVDYDKINLQWNPPIEPNGQLAEYRVWYSALPLDISLNSDQASTTCLTEPVQHSPIVSTVRSESPSNLSSDEYAAVPSCTMCAHLCHLGPVPPNQALLDQVTLNSASEASQLEMILFEDRLQNLLLFPRGSESTGYHARVSRSDVTNGGKFHCLHNSVASV</sequence>
<feature type="non-terminal residue" evidence="2">
    <location>
        <position position="1"/>
    </location>
</feature>
<evidence type="ECO:0000259" key="1">
    <source>
        <dbReference type="PROSITE" id="PS50853"/>
    </source>
</evidence>
<reference evidence="2 3" key="1">
    <citation type="journal article" date="2019" name="Gigascience">
        <title>Whole-genome sequence of the oriental lung fluke Paragonimus westermani.</title>
        <authorList>
            <person name="Oey H."/>
            <person name="Zakrzewski M."/>
            <person name="Narain K."/>
            <person name="Devi K.R."/>
            <person name="Agatsuma T."/>
            <person name="Nawaratna S."/>
            <person name="Gobert G.N."/>
            <person name="Jones M.K."/>
            <person name="Ragan M.A."/>
            <person name="McManus D.P."/>
            <person name="Krause L."/>
        </authorList>
    </citation>
    <scope>NUCLEOTIDE SEQUENCE [LARGE SCALE GENOMIC DNA]</scope>
    <source>
        <strain evidence="2 3">IND2009</strain>
    </source>
</reference>
<protein>
    <recommendedName>
        <fullName evidence="1">Fibronectin type-III domain-containing protein</fullName>
    </recommendedName>
</protein>
<accession>A0A5J4NCY9</accession>
<name>A0A5J4NCY9_9TREM</name>
<comment type="caution">
    <text evidence="2">The sequence shown here is derived from an EMBL/GenBank/DDBJ whole genome shotgun (WGS) entry which is preliminary data.</text>
</comment>
<keyword evidence="3" id="KW-1185">Reference proteome</keyword>
<dbReference type="Proteomes" id="UP000324629">
    <property type="component" value="Unassembled WGS sequence"/>
</dbReference>
<dbReference type="EMBL" id="QNGE01003889">
    <property type="protein sequence ID" value="KAA3673486.1"/>
    <property type="molecule type" value="Genomic_DNA"/>
</dbReference>
<dbReference type="InterPro" id="IPR013783">
    <property type="entry name" value="Ig-like_fold"/>
</dbReference>
<proteinExistence type="predicted"/>
<dbReference type="SUPFAM" id="SSF49265">
    <property type="entry name" value="Fibronectin type III"/>
    <property type="match status" value="1"/>
</dbReference>
<dbReference type="AlphaFoldDB" id="A0A5J4NCY9"/>
<evidence type="ECO:0000313" key="2">
    <source>
        <dbReference type="EMBL" id="KAA3673486.1"/>
    </source>
</evidence>
<feature type="domain" description="Fibronectin type-III" evidence="1">
    <location>
        <begin position="3"/>
        <end position="89"/>
    </location>
</feature>
<evidence type="ECO:0000313" key="3">
    <source>
        <dbReference type="Proteomes" id="UP000324629"/>
    </source>
</evidence>
<dbReference type="InterPro" id="IPR036116">
    <property type="entry name" value="FN3_sf"/>
</dbReference>
<gene>
    <name evidence="2" type="ORF">DEA37_0002973</name>
</gene>
<dbReference type="CDD" id="cd00063">
    <property type="entry name" value="FN3"/>
    <property type="match status" value="1"/>
</dbReference>